<dbReference type="PANTHER" id="PTHR12663:SF0">
    <property type="entry name" value="PRECOCIOUS DISSOCIATION OF SISTERS 5, ISOFORM A"/>
    <property type="match status" value="1"/>
</dbReference>
<keyword evidence="4" id="KW-0539">Nucleus</keyword>
<dbReference type="GO" id="GO:0007064">
    <property type="term" value="P:mitotic sister chromatid cohesion"/>
    <property type="evidence" value="ECO:0007669"/>
    <property type="project" value="InterPro"/>
</dbReference>
<sequence length="347" mass="39911">MFSGILGKKNIIAKLQKLSGCLYEYQKEESGDPKYRTLFTHLSQKKFLDNSNDDYRILISNCLASILRIHSPEFPAVHVVDLKDVYYHIFRSLRGLGQNKIDSPKFKQYHHLLDTLHEESFLKPLAEMKDFDEAAANSVNRALIKTCVEIPSEKAWKQNPRGDSKRNEPGTSRPSEEDDDEDTVDEVVRKLVAIGARAIGQLDFVANEILDVLFCHIPPQRSQNVESRKLAEMIIKECIEQPEENPLKQSIQSLMTSAAKQGKLPEEFERTGYDNRGKFFEVLRFLHYISFELVAGATQELNFWLRSENELYRREAVIIVGLLTRDPQCQFGMDQNKNQTGGKFHKM</sequence>
<dbReference type="GO" id="GO:0005634">
    <property type="term" value="C:nucleus"/>
    <property type="evidence" value="ECO:0007669"/>
    <property type="project" value="UniProtKB-SubCell"/>
</dbReference>
<dbReference type="InParanoid" id="G0ME42"/>
<dbReference type="OrthoDB" id="200660at2759"/>
<dbReference type="eggNOG" id="KOG1525">
    <property type="taxonomic scope" value="Eukaryota"/>
</dbReference>
<evidence type="ECO:0000313" key="8">
    <source>
        <dbReference type="Proteomes" id="UP000008068"/>
    </source>
</evidence>
<keyword evidence="2" id="KW-0132">Cell division</keyword>
<evidence type="ECO:0000256" key="2">
    <source>
        <dbReference type="ARBA" id="ARBA00022618"/>
    </source>
</evidence>
<dbReference type="Proteomes" id="UP000008068">
    <property type="component" value="Unassembled WGS sequence"/>
</dbReference>
<feature type="compositionally biased region" description="Basic and acidic residues" evidence="6">
    <location>
        <begin position="155"/>
        <end position="168"/>
    </location>
</feature>
<accession>G0ME42</accession>
<dbReference type="SUPFAM" id="SSF48371">
    <property type="entry name" value="ARM repeat"/>
    <property type="match status" value="1"/>
</dbReference>
<organism evidence="8">
    <name type="scientific">Caenorhabditis brenneri</name>
    <name type="common">Nematode worm</name>
    <dbReference type="NCBI Taxonomy" id="135651"/>
    <lineage>
        <taxon>Eukaryota</taxon>
        <taxon>Metazoa</taxon>
        <taxon>Ecdysozoa</taxon>
        <taxon>Nematoda</taxon>
        <taxon>Chromadorea</taxon>
        <taxon>Rhabditida</taxon>
        <taxon>Rhabditina</taxon>
        <taxon>Rhabditomorpha</taxon>
        <taxon>Rhabditoidea</taxon>
        <taxon>Rhabditidae</taxon>
        <taxon>Peloderinae</taxon>
        <taxon>Caenorhabditis</taxon>
    </lineage>
</organism>
<dbReference type="Pfam" id="PF20168">
    <property type="entry name" value="PDS5"/>
    <property type="match status" value="1"/>
</dbReference>
<dbReference type="GO" id="GO:0000785">
    <property type="term" value="C:chromatin"/>
    <property type="evidence" value="ECO:0007669"/>
    <property type="project" value="TreeGrafter"/>
</dbReference>
<dbReference type="AlphaFoldDB" id="G0ME42"/>
<dbReference type="GO" id="GO:0006281">
    <property type="term" value="P:DNA repair"/>
    <property type="evidence" value="ECO:0007669"/>
    <property type="project" value="TreeGrafter"/>
</dbReference>
<reference evidence="8" key="1">
    <citation type="submission" date="2011-07" db="EMBL/GenBank/DDBJ databases">
        <authorList>
            <consortium name="Caenorhabditis brenneri Sequencing and Analysis Consortium"/>
            <person name="Wilson R.K."/>
        </authorList>
    </citation>
    <scope>NUCLEOTIDE SEQUENCE [LARGE SCALE GENOMIC DNA]</scope>
    <source>
        <strain evidence="8">PB2801</strain>
    </source>
</reference>
<evidence type="ECO:0000256" key="3">
    <source>
        <dbReference type="ARBA" id="ARBA00022776"/>
    </source>
</evidence>
<protein>
    <submittedName>
        <fullName evidence="7">Uncharacterized protein</fullName>
    </submittedName>
</protein>
<evidence type="ECO:0000256" key="6">
    <source>
        <dbReference type="SAM" id="MobiDB-lite"/>
    </source>
</evidence>
<keyword evidence="5" id="KW-0131">Cell cycle</keyword>
<evidence type="ECO:0000256" key="5">
    <source>
        <dbReference type="ARBA" id="ARBA00023306"/>
    </source>
</evidence>
<keyword evidence="8" id="KW-1185">Reference proteome</keyword>
<dbReference type="HOGENOM" id="CLU_799802_0_0_1"/>
<proteinExistence type="predicted"/>
<dbReference type="STRING" id="135651.G0ME42"/>
<dbReference type="InterPro" id="IPR039776">
    <property type="entry name" value="Pds5"/>
</dbReference>
<keyword evidence="3" id="KW-0498">Mitosis</keyword>
<gene>
    <name evidence="7" type="ORF">CAEBREN_08615</name>
</gene>
<dbReference type="InterPro" id="IPR016024">
    <property type="entry name" value="ARM-type_fold"/>
</dbReference>
<comment type="subcellular location">
    <subcellularLocation>
        <location evidence="1">Nucleus</location>
    </subcellularLocation>
</comment>
<evidence type="ECO:0000313" key="7">
    <source>
        <dbReference type="EMBL" id="EGT51996.1"/>
    </source>
</evidence>
<dbReference type="PANTHER" id="PTHR12663">
    <property type="entry name" value="ANDROGEN INDUCED INHIBITOR OF PROLIFERATION AS3 / PDS5-RELATED"/>
    <property type="match status" value="1"/>
</dbReference>
<feature type="region of interest" description="Disordered" evidence="6">
    <location>
        <begin position="155"/>
        <end position="184"/>
    </location>
</feature>
<evidence type="ECO:0000256" key="4">
    <source>
        <dbReference type="ARBA" id="ARBA00023242"/>
    </source>
</evidence>
<name>G0ME42_CAEBE</name>
<dbReference type="EMBL" id="GL379791">
    <property type="protein sequence ID" value="EGT51996.1"/>
    <property type="molecule type" value="Genomic_DNA"/>
</dbReference>
<dbReference type="GO" id="GO:0051301">
    <property type="term" value="P:cell division"/>
    <property type="evidence" value="ECO:0007669"/>
    <property type="project" value="UniProtKB-KW"/>
</dbReference>
<evidence type="ECO:0000256" key="1">
    <source>
        <dbReference type="ARBA" id="ARBA00004123"/>
    </source>
</evidence>